<gene>
    <name evidence="1" type="ORF">T05_13566</name>
</gene>
<name>A0A0V0UHE0_9BILA</name>
<organism evidence="1 2">
    <name type="scientific">Trichinella murrelli</name>
    <dbReference type="NCBI Taxonomy" id="144512"/>
    <lineage>
        <taxon>Eukaryota</taxon>
        <taxon>Metazoa</taxon>
        <taxon>Ecdysozoa</taxon>
        <taxon>Nematoda</taxon>
        <taxon>Enoplea</taxon>
        <taxon>Dorylaimia</taxon>
        <taxon>Trichinellida</taxon>
        <taxon>Trichinellidae</taxon>
        <taxon>Trichinella</taxon>
    </lineage>
</organism>
<dbReference type="EMBL" id="JYDJ01000007">
    <property type="protein sequence ID" value="KRX50365.1"/>
    <property type="molecule type" value="Genomic_DNA"/>
</dbReference>
<evidence type="ECO:0000313" key="2">
    <source>
        <dbReference type="Proteomes" id="UP000055048"/>
    </source>
</evidence>
<sequence>MFVQFTYKYFGICSDLKYHYWPQRTAALLEISAFTLLTSATTSVEDLLKNMDNFSIAETFSSSFYLLIAKSNLL</sequence>
<dbReference type="Proteomes" id="UP000055048">
    <property type="component" value="Unassembled WGS sequence"/>
</dbReference>
<reference evidence="1 2" key="1">
    <citation type="submission" date="2015-01" db="EMBL/GenBank/DDBJ databases">
        <title>Evolution of Trichinella species and genotypes.</title>
        <authorList>
            <person name="Korhonen P.K."/>
            <person name="Edoardo P."/>
            <person name="Giuseppe L.R."/>
            <person name="Gasser R.B."/>
        </authorList>
    </citation>
    <scope>NUCLEOTIDE SEQUENCE [LARGE SCALE GENOMIC DNA]</scope>
    <source>
        <strain evidence="1">ISS417</strain>
    </source>
</reference>
<dbReference type="AlphaFoldDB" id="A0A0V0UHE0"/>
<protein>
    <submittedName>
        <fullName evidence="1">Uncharacterized protein</fullName>
    </submittedName>
</protein>
<comment type="caution">
    <text evidence="1">The sequence shown here is derived from an EMBL/GenBank/DDBJ whole genome shotgun (WGS) entry which is preliminary data.</text>
</comment>
<keyword evidence="2" id="KW-1185">Reference proteome</keyword>
<evidence type="ECO:0000313" key="1">
    <source>
        <dbReference type="EMBL" id="KRX50365.1"/>
    </source>
</evidence>
<proteinExistence type="predicted"/>
<accession>A0A0V0UHE0</accession>